<dbReference type="KEGG" id="rsi:Runsl_4777"/>
<comment type="subcellular location">
    <subcellularLocation>
        <location evidence="1">Cell envelope</location>
    </subcellularLocation>
</comment>
<dbReference type="AlphaFoldDB" id="A0A7U3ZPP8"/>
<feature type="domain" description="Heparinase II/III-like C-terminal" evidence="2">
    <location>
        <begin position="380"/>
        <end position="582"/>
    </location>
</feature>
<accession>A0A7U3ZPP8</accession>
<gene>
    <name evidence="3" type="ordered locus">Runsl_4777</name>
</gene>
<dbReference type="GO" id="GO:0016829">
    <property type="term" value="F:lyase activity"/>
    <property type="evidence" value="ECO:0007669"/>
    <property type="project" value="InterPro"/>
</dbReference>
<name>A0A7U3ZPP8_RUNSL</name>
<dbReference type="RefSeq" id="WP_013930381.1">
    <property type="nucleotide sequence ID" value="NC_015703.1"/>
</dbReference>
<evidence type="ECO:0000259" key="2">
    <source>
        <dbReference type="Pfam" id="PF07940"/>
    </source>
</evidence>
<organism evidence="3 4">
    <name type="scientific">Runella slithyformis (strain ATCC 29530 / DSM 19594 / LMG 11500 / NCIMB 11436 / LSU 4)</name>
    <dbReference type="NCBI Taxonomy" id="761193"/>
    <lineage>
        <taxon>Bacteria</taxon>
        <taxon>Pseudomonadati</taxon>
        <taxon>Bacteroidota</taxon>
        <taxon>Cytophagia</taxon>
        <taxon>Cytophagales</taxon>
        <taxon>Spirosomataceae</taxon>
        <taxon>Runella</taxon>
    </lineage>
</organism>
<evidence type="ECO:0000313" key="4">
    <source>
        <dbReference type="Proteomes" id="UP000000493"/>
    </source>
</evidence>
<evidence type="ECO:0000256" key="1">
    <source>
        <dbReference type="ARBA" id="ARBA00004196"/>
    </source>
</evidence>
<reference evidence="3 4" key="2">
    <citation type="journal article" date="2012" name="Stand. Genomic Sci.">
        <title>Complete genome sequence of the aquatic bacterium Runella slithyformis type strain (LSU 4(T)).</title>
        <authorList>
            <person name="Copeland A."/>
            <person name="Zhang X."/>
            <person name="Misra M."/>
            <person name="Lapidus A."/>
            <person name="Nolan M."/>
            <person name="Lucas S."/>
            <person name="Deshpande S."/>
            <person name="Cheng J.F."/>
            <person name="Tapia R."/>
            <person name="Goodwin L.A."/>
            <person name="Pitluck S."/>
            <person name="Liolios K."/>
            <person name="Pagani I."/>
            <person name="Ivanova N."/>
            <person name="Mikhailova N."/>
            <person name="Pati A."/>
            <person name="Chen A."/>
            <person name="Palaniappan K."/>
            <person name="Land M."/>
            <person name="Hauser L."/>
            <person name="Pan C."/>
            <person name="Jeffries C.D."/>
            <person name="Detter J.C."/>
            <person name="Brambilla E.M."/>
            <person name="Rohde M."/>
            <person name="Djao O.D."/>
            <person name="Goker M."/>
            <person name="Sikorski J."/>
            <person name="Tindall B.J."/>
            <person name="Woyke T."/>
            <person name="Bristow J."/>
            <person name="Eisen J.A."/>
            <person name="Markowitz V."/>
            <person name="Hugenholtz P."/>
            <person name="Kyrpides N.C."/>
            <person name="Klenk H.P."/>
            <person name="Mavromatis K."/>
        </authorList>
    </citation>
    <scope>NUCLEOTIDE SEQUENCE [LARGE SCALE GENOMIC DNA]</scope>
    <source>
        <strain evidence="4">ATCC 29530 / DSM 19594 / LMG 11500 / NCIMB 11436 / LSU 4</strain>
    </source>
</reference>
<dbReference type="EMBL" id="CP002859">
    <property type="protein sequence ID" value="AEI51092.1"/>
    <property type="molecule type" value="Genomic_DNA"/>
</dbReference>
<dbReference type="Proteomes" id="UP000000493">
    <property type="component" value="Chromosome"/>
</dbReference>
<protein>
    <recommendedName>
        <fullName evidence="2">Heparinase II/III-like C-terminal domain-containing protein</fullName>
    </recommendedName>
</protein>
<dbReference type="InterPro" id="IPR012480">
    <property type="entry name" value="Hepar_II_III_C"/>
</dbReference>
<evidence type="ECO:0000313" key="3">
    <source>
        <dbReference type="EMBL" id="AEI51092.1"/>
    </source>
</evidence>
<dbReference type="SUPFAM" id="SSF48230">
    <property type="entry name" value="Chondroitin AC/alginate lyase"/>
    <property type="match status" value="1"/>
</dbReference>
<keyword evidence="4" id="KW-1185">Reference proteome</keyword>
<reference evidence="4" key="1">
    <citation type="submission" date="2011-06" db="EMBL/GenBank/DDBJ databases">
        <title>The complete genome of chromosome of Runella slithyformis DSM 19594.</title>
        <authorList>
            <consortium name="US DOE Joint Genome Institute (JGI-PGF)"/>
            <person name="Lucas S."/>
            <person name="Han J."/>
            <person name="Lapidus A."/>
            <person name="Bruce D."/>
            <person name="Goodwin L."/>
            <person name="Pitluck S."/>
            <person name="Peters L."/>
            <person name="Kyrpides N."/>
            <person name="Mavromatis K."/>
            <person name="Ivanova N."/>
            <person name="Ovchinnikova G."/>
            <person name="Zhang X."/>
            <person name="Misra M."/>
            <person name="Detter J.C."/>
            <person name="Tapia R."/>
            <person name="Han C."/>
            <person name="Land M."/>
            <person name="Hauser L."/>
            <person name="Markowitz V."/>
            <person name="Cheng J.-F."/>
            <person name="Hugenholtz P."/>
            <person name="Woyke T."/>
            <person name="Wu D."/>
            <person name="Tindall B."/>
            <person name="Faehrich R."/>
            <person name="Brambilla E."/>
            <person name="Klenk H.-P."/>
            <person name="Eisen J.A."/>
        </authorList>
    </citation>
    <scope>NUCLEOTIDE SEQUENCE [LARGE SCALE GENOMIC DNA]</scope>
    <source>
        <strain evidence="4">ATCC 29530 / DSM 19594 / LMG 11500 / NCIMB 11436 / LSU 4</strain>
    </source>
</reference>
<dbReference type="GO" id="GO:0030313">
    <property type="term" value="C:cell envelope"/>
    <property type="evidence" value="ECO:0007669"/>
    <property type="project" value="UniProtKB-SubCell"/>
</dbReference>
<dbReference type="Pfam" id="PF07940">
    <property type="entry name" value="Hepar_II_III_C"/>
    <property type="match status" value="1"/>
</dbReference>
<sequence>MPVFLNDTEKALIINGINEKDSLLSTFYQALQERVYERVAWGHLLGPNATTIWWHSAAEYLSDAAMSYALHPTPELAQWLKMETLIIVRKSVYEWVGPEFRDHSEPYTGHLETAHLCWGVSTVYDLAKDAFSASEQQEIRAALQKKGITLCRRWIQKNNHLANWRSILVSGALVSSVVLEDEETLKELLPELELCQQALQDDGSYGESLQYGNYLLLALTFAKEAILRKYPQYVKANSFVTRHSSFVIPKSSIHWFATSMFYAKPLPGWGEEPRARAANFNDSAAIFRPSGDVLLHIAARSENETERGLAKWLFNNYYASSPTQGPHDLATLGMRNDWGFLTLPLLTYPSKSISPEEANLPLTASFSNGNAFMRDAWAGKTIIAINGGSEPLNGLGHLHGDLNSFILVHNNERLLADPGHSCYRNLIHGLESSSQTHNTCTFLIDKESLGLQEDLAKASLLEQKSVYPRRLITPSLQERGTGGEVIRGDKRLICAYDDVVSVVGAEVGKAYGPPIQEFSRFWVLAGSHVLFIIDRITADEPVTTLWNWVVNNRDNKTVWQKENNGLTVKKNDAGMKIFHGGNGTWSFPVYGFLHDAYHPEPNQLGEGHSGDSLLFRFTEKDKSKTRTVVHAIALDAPDSLEQWQLERHKNRYTLKSDTRKWTLQLNDETASSFSMISGHGRQWDVDKKGEIFQLKRSI</sequence>
<dbReference type="Gene3D" id="2.70.98.70">
    <property type="match status" value="1"/>
</dbReference>
<dbReference type="InterPro" id="IPR008929">
    <property type="entry name" value="Chondroitin_lyas"/>
</dbReference>
<proteinExistence type="predicted"/>
<dbReference type="Gene3D" id="1.50.10.100">
    <property type="entry name" value="Chondroitin AC/alginate lyase"/>
    <property type="match status" value="1"/>
</dbReference>